<keyword evidence="3" id="KW-0489">Methyltransferase</keyword>
<protein>
    <submittedName>
        <fullName evidence="3">SAM-dependent methyltransferase</fullName>
    </submittedName>
</protein>
<proteinExistence type="predicted"/>
<evidence type="ECO:0000313" key="3">
    <source>
        <dbReference type="EMBL" id="GLS18148.1"/>
    </source>
</evidence>
<keyword evidence="4" id="KW-1185">Reference proteome</keyword>
<feature type="domain" description="Methyltransferase type 11" evidence="2">
    <location>
        <begin position="69"/>
        <end position="165"/>
    </location>
</feature>
<dbReference type="Gene3D" id="3.40.50.150">
    <property type="entry name" value="Vaccinia Virus protein VP39"/>
    <property type="match status" value="1"/>
</dbReference>
<organism evidence="3 4">
    <name type="scientific">Labrys miyagiensis</name>
    <dbReference type="NCBI Taxonomy" id="346912"/>
    <lineage>
        <taxon>Bacteria</taxon>
        <taxon>Pseudomonadati</taxon>
        <taxon>Pseudomonadota</taxon>
        <taxon>Alphaproteobacteria</taxon>
        <taxon>Hyphomicrobiales</taxon>
        <taxon>Xanthobacteraceae</taxon>
        <taxon>Labrys</taxon>
    </lineage>
</organism>
<dbReference type="InterPro" id="IPR013216">
    <property type="entry name" value="Methyltransf_11"/>
</dbReference>
<gene>
    <name evidence="3" type="ORF">GCM10007874_11640</name>
</gene>
<sequence length="275" mass="29691">MDVEGAVARHYTHGSLEKTLFAALQSRGKDPDNLAIEDLADIDEFHLGWSSATEELAEDLGFEHGMTILEVGSGIGGPARHLARLLGCDVVGVDLTPEFVEVAKALTKRCHLSGKVSFVQASALAMPFADGEFDGAAMLHVGMNIADKPALFREVRRVLRHGARFGVYDIMRVAEGELPYPMPWAMTMDTSFVEAPAHYRKNLEDAGFAIDLERSHRDLALKIGREMREKAAQDGAAPAGPLVLMGESAPMRIGNVMSALADGLIAPIEMIARAV</sequence>
<dbReference type="GO" id="GO:0008168">
    <property type="term" value="F:methyltransferase activity"/>
    <property type="evidence" value="ECO:0007669"/>
    <property type="project" value="UniProtKB-KW"/>
</dbReference>
<comment type="caution">
    <text evidence="3">The sequence shown here is derived from an EMBL/GenBank/DDBJ whole genome shotgun (WGS) entry which is preliminary data.</text>
</comment>
<evidence type="ECO:0000256" key="1">
    <source>
        <dbReference type="ARBA" id="ARBA00022679"/>
    </source>
</evidence>
<dbReference type="PANTHER" id="PTHR44068">
    <property type="entry name" value="ZGC:194242"/>
    <property type="match status" value="1"/>
</dbReference>
<dbReference type="GO" id="GO:0032259">
    <property type="term" value="P:methylation"/>
    <property type="evidence" value="ECO:0007669"/>
    <property type="project" value="UniProtKB-KW"/>
</dbReference>
<dbReference type="InterPro" id="IPR050447">
    <property type="entry name" value="Erg6_SMT_methyltransf"/>
</dbReference>
<evidence type="ECO:0000313" key="4">
    <source>
        <dbReference type="Proteomes" id="UP001156882"/>
    </source>
</evidence>
<dbReference type="InterPro" id="IPR029063">
    <property type="entry name" value="SAM-dependent_MTases_sf"/>
</dbReference>
<accession>A0ABQ6CCY7</accession>
<dbReference type="Pfam" id="PF08241">
    <property type="entry name" value="Methyltransf_11"/>
    <property type="match status" value="1"/>
</dbReference>
<evidence type="ECO:0000259" key="2">
    <source>
        <dbReference type="Pfam" id="PF08241"/>
    </source>
</evidence>
<dbReference type="SUPFAM" id="SSF53335">
    <property type="entry name" value="S-adenosyl-L-methionine-dependent methyltransferases"/>
    <property type="match status" value="1"/>
</dbReference>
<dbReference type="Proteomes" id="UP001156882">
    <property type="component" value="Unassembled WGS sequence"/>
</dbReference>
<name>A0ABQ6CCY7_9HYPH</name>
<reference evidence="4" key="1">
    <citation type="journal article" date="2019" name="Int. J. Syst. Evol. Microbiol.">
        <title>The Global Catalogue of Microorganisms (GCM) 10K type strain sequencing project: providing services to taxonomists for standard genome sequencing and annotation.</title>
        <authorList>
            <consortium name="The Broad Institute Genomics Platform"/>
            <consortium name="The Broad Institute Genome Sequencing Center for Infectious Disease"/>
            <person name="Wu L."/>
            <person name="Ma J."/>
        </authorList>
    </citation>
    <scope>NUCLEOTIDE SEQUENCE [LARGE SCALE GENOMIC DNA]</scope>
    <source>
        <strain evidence="4">NBRC 101365</strain>
    </source>
</reference>
<dbReference type="EMBL" id="BSPC01000009">
    <property type="protein sequence ID" value="GLS18148.1"/>
    <property type="molecule type" value="Genomic_DNA"/>
</dbReference>
<keyword evidence="1" id="KW-0808">Transferase</keyword>
<dbReference type="PANTHER" id="PTHR44068:SF11">
    <property type="entry name" value="GERANYL DIPHOSPHATE 2-C-METHYLTRANSFERASE"/>
    <property type="match status" value="1"/>
</dbReference>
<dbReference type="RefSeq" id="WP_284310968.1">
    <property type="nucleotide sequence ID" value="NZ_BSPC01000009.1"/>
</dbReference>
<dbReference type="CDD" id="cd02440">
    <property type="entry name" value="AdoMet_MTases"/>
    <property type="match status" value="1"/>
</dbReference>